<protein>
    <submittedName>
        <fullName evidence="1">Uncharacterized protein</fullName>
    </submittedName>
</protein>
<accession>A0A644YJZ9</accession>
<organism evidence="1">
    <name type="scientific">bioreactor metagenome</name>
    <dbReference type="NCBI Taxonomy" id="1076179"/>
    <lineage>
        <taxon>unclassified sequences</taxon>
        <taxon>metagenomes</taxon>
        <taxon>ecological metagenomes</taxon>
    </lineage>
</organism>
<proteinExistence type="predicted"/>
<sequence length="137" mass="14981">MGRILSGAIHEERHGQVTVAVEQLIDRAPGDERFGLCSRTDRRVDELPTLALAGQLPLDHQPLHDRLHRAVGDLLAITYQLRVDRPDVHRGIPPDALHHPQRERAVAAGQAGRMIIGPGSAIIGRHATHCSRRCASG</sequence>
<evidence type="ECO:0000313" key="1">
    <source>
        <dbReference type="EMBL" id="MPM28700.1"/>
    </source>
</evidence>
<comment type="caution">
    <text evidence="1">The sequence shown here is derived from an EMBL/GenBank/DDBJ whole genome shotgun (WGS) entry which is preliminary data.</text>
</comment>
<name>A0A644YJZ9_9ZZZZ</name>
<dbReference type="EMBL" id="VSSQ01005324">
    <property type="protein sequence ID" value="MPM28700.1"/>
    <property type="molecule type" value="Genomic_DNA"/>
</dbReference>
<gene>
    <name evidence="1" type="ORF">SDC9_75228</name>
</gene>
<reference evidence="1" key="1">
    <citation type="submission" date="2019-08" db="EMBL/GenBank/DDBJ databases">
        <authorList>
            <person name="Kucharzyk K."/>
            <person name="Murdoch R.W."/>
            <person name="Higgins S."/>
            <person name="Loffler F."/>
        </authorList>
    </citation>
    <scope>NUCLEOTIDE SEQUENCE</scope>
</reference>
<dbReference type="AlphaFoldDB" id="A0A644YJZ9"/>